<evidence type="ECO:0000313" key="1">
    <source>
        <dbReference type="EMBL" id="CAJ1971159.1"/>
    </source>
</evidence>
<name>A0AA86TCJ0_9FABA</name>
<sequence>MAFLIDYRDNKITNNLPKPHFLLSKASPLTAAETATFAKLAFNNTLSAHLRRLWSAARLL</sequence>
<dbReference type="AlphaFoldDB" id="A0AA86TCJ0"/>
<gene>
    <name evidence="1" type="ORF">AYBTSS11_LOCUS23157</name>
</gene>
<reference evidence="1" key="1">
    <citation type="submission" date="2023-10" db="EMBL/GenBank/DDBJ databases">
        <authorList>
            <person name="Domelevo Entfellner J.-B."/>
        </authorList>
    </citation>
    <scope>NUCLEOTIDE SEQUENCE</scope>
</reference>
<evidence type="ECO:0000313" key="2">
    <source>
        <dbReference type="Proteomes" id="UP001189624"/>
    </source>
</evidence>
<dbReference type="Gramene" id="rna-AYBTSS11_LOCUS23157">
    <property type="protein sequence ID" value="CAJ1971159.1"/>
    <property type="gene ID" value="gene-AYBTSS11_LOCUS23157"/>
</dbReference>
<keyword evidence="2" id="KW-1185">Reference proteome</keyword>
<organism evidence="1 2">
    <name type="scientific">Sphenostylis stenocarpa</name>
    <dbReference type="NCBI Taxonomy" id="92480"/>
    <lineage>
        <taxon>Eukaryota</taxon>
        <taxon>Viridiplantae</taxon>
        <taxon>Streptophyta</taxon>
        <taxon>Embryophyta</taxon>
        <taxon>Tracheophyta</taxon>
        <taxon>Spermatophyta</taxon>
        <taxon>Magnoliopsida</taxon>
        <taxon>eudicotyledons</taxon>
        <taxon>Gunneridae</taxon>
        <taxon>Pentapetalae</taxon>
        <taxon>rosids</taxon>
        <taxon>fabids</taxon>
        <taxon>Fabales</taxon>
        <taxon>Fabaceae</taxon>
        <taxon>Papilionoideae</taxon>
        <taxon>50 kb inversion clade</taxon>
        <taxon>NPAAA clade</taxon>
        <taxon>indigoferoid/millettioid clade</taxon>
        <taxon>Phaseoleae</taxon>
        <taxon>Sphenostylis</taxon>
    </lineage>
</organism>
<accession>A0AA86TCJ0</accession>
<proteinExistence type="predicted"/>
<dbReference type="Proteomes" id="UP001189624">
    <property type="component" value="Chromosome 8"/>
</dbReference>
<dbReference type="EMBL" id="OY731405">
    <property type="protein sequence ID" value="CAJ1971159.1"/>
    <property type="molecule type" value="Genomic_DNA"/>
</dbReference>
<protein>
    <submittedName>
        <fullName evidence="1">Uncharacterized protein</fullName>
    </submittedName>
</protein>